<evidence type="ECO:0008006" key="3">
    <source>
        <dbReference type="Google" id="ProtNLM"/>
    </source>
</evidence>
<evidence type="ECO:0000313" key="2">
    <source>
        <dbReference type="Proteomes" id="UP001231941"/>
    </source>
</evidence>
<accession>A0ABT9IVF3</accession>
<sequence length="141" mass="16555">MQKECKCKNIMSVQLRTVKYSKKIKIKNVPIYSCEECKASEILLDVKEELTELIKKIGHSISEEVIYFNDMNEFAHLLYVSSDHESLDVPIDNIIEQRVNELLDMLLLAQSLNDSKWVQETEKRLLQISNKIIHNEEIYKI</sequence>
<dbReference type="Proteomes" id="UP001231941">
    <property type="component" value="Unassembled WGS sequence"/>
</dbReference>
<name>A0ABT9IVF3_9BACL</name>
<proteinExistence type="predicted"/>
<comment type="caution">
    <text evidence="1">The sequence shown here is derived from an EMBL/GenBank/DDBJ whole genome shotgun (WGS) entry which is preliminary data.</text>
</comment>
<gene>
    <name evidence="1" type="ORF">Q5Y73_04325</name>
</gene>
<organism evidence="1 2">
    <name type="scientific">Chengkuizengella axinellae</name>
    <dbReference type="NCBI Taxonomy" id="3064388"/>
    <lineage>
        <taxon>Bacteria</taxon>
        <taxon>Bacillati</taxon>
        <taxon>Bacillota</taxon>
        <taxon>Bacilli</taxon>
        <taxon>Bacillales</taxon>
        <taxon>Paenibacillaceae</taxon>
        <taxon>Chengkuizengella</taxon>
    </lineage>
</organism>
<keyword evidence="2" id="KW-1185">Reference proteome</keyword>
<reference evidence="1 2" key="1">
    <citation type="submission" date="2023-08" db="EMBL/GenBank/DDBJ databases">
        <authorList>
            <person name="Park J.-S."/>
        </authorList>
    </citation>
    <scope>NUCLEOTIDE SEQUENCE [LARGE SCALE GENOMIC DNA]</scope>
    <source>
        <strain evidence="1 2">2205SS18-9</strain>
    </source>
</reference>
<dbReference type="EMBL" id="JAVAMP010000001">
    <property type="protein sequence ID" value="MDP5273318.1"/>
    <property type="molecule type" value="Genomic_DNA"/>
</dbReference>
<protein>
    <recommendedName>
        <fullName evidence="3">YgiT-type zinc finger protein</fullName>
    </recommendedName>
</protein>
<evidence type="ECO:0000313" key="1">
    <source>
        <dbReference type="EMBL" id="MDP5273318.1"/>
    </source>
</evidence>
<dbReference type="RefSeq" id="WP_305990597.1">
    <property type="nucleotide sequence ID" value="NZ_JAVAMP010000001.1"/>
</dbReference>